<sequence length="88" mass="10213">MKNIAWIAGNWKGEAFGGLIEDNWSEPSGDSMMATFKLTVNNKVAFYETEIIREVNNTLILQLKHFNNNLKEWETKDEQSISIKRNYS</sequence>
<evidence type="ECO:0000313" key="2">
    <source>
        <dbReference type="EMBL" id="MEN3322723.1"/>
    </source>
</evidence>
<dbReference type="Proteomes" id="UP001416393">
    <property type="component" value="Unassembled WGS sequence"/>
</dbReference>
<evidence type="ECO:0000259" key="1">
    <source>
        <dbReference type="Pfam" id="PF19780"/>
    </source>
</evidence>
<reference evidence="2 3" key="1">
    <citation type="submission" date="2024-01" db="EMBL/GenBank/DDBJ databases">
        <title>Mariniflexile litorale sp. nov., isolated from the shallow sediments of the Sea of Japan.</title>
        <authorList>
            <person name="Romanenko L."/>
            <person name="Bystritskaya E."/>
            <person name="Isaeva M."/>
        </authorList>
    </citation>
    <scope>NUCLEOTIDE SEQUENCE [LARGE SCALE GENOMIC DNA]</scope>
    <source>
        <strain evidence="2 3">KCTC 32427</strain>
    </source>
</reference>
<keyword evidence="3" id="KW-1185">Reference proteome</keyword>
<accession>A0ABV0A7H5</accession>
<proteinExistence type="predicted"/>
<name>A0ABV0A7H5_9FLAO</name>
<organism evidence="2 3">
    <name type="scientific">Mariniflexile soesokkakense</name>
    <dbReference type="NCBI Taxonomy" id="1343160"/>
    <lineage>
        <taxon>Bacteria</taxon>
        <taxon>Pseudomonadati</taxon>
        <taxon>Bacteroidota</taxon>
        <taxon>Flavobacteriia</taxon>
        <taxon>Flavobacteriales</taxon>
        <taxon>Flavobacteriaceae</taxon>
        <taxon>Mariniflexile</taxon>
    </lineage>
</organism>
<evidence type="ECO:0000313" key="3">
    <source>
        <dbReference type="Proteomes" id="UP001416393"/>
    </source>
</evidence>
<dbReference type="EMBL" id="JAZHYP010000001">
    <property type="protein sequence ID" value="MEN3322723.1"/>
    <property type="molecule type" value="Genomic_DNA"/>
</dbReference>
<dbReference type="InterPro" id="IPR046232">
    <property type="entry name" value="DUF6265"/>
</dbReference>
<dbReference type="RefSeq" id="WP_346240269.1">
    <property type="nucleotide sequence ID" value="NZ_JAZHYP010000001.1"/>
</dbReference>
<feature type="domain" description="DUF6265" evidence="1">
    <location>
        <begin position="5"/>
        <end position="79"/>
    </location>
</feature>
<gene>
    <name evidence="2" type="ORF">VP395_03225</name>
</gene>
<dbReference type="Pfam" id="PF19780">
    <property type="entry name" value="DUF6265"/>
    <property type="match status" value="1"/>
</dbReference>
<protein>
    <submittedName>
        <fullName evidence="2">DUF6265 family protein</fullName>
    </submittedName>
</protein>
<comment type="caution">
    <text evidence="2">The sequence shown here is derived from an EMBL/GenBank/DDBJ whole genome shotgun (WGS) entry which is preliminary data.</text>
</comment>